<dbReference type="SMART" id="SM00320">
    <property type="entry name" value="WD40"/>
    <property type="match status" value="7"/>
</dbReference>
<keyword evidence="5" id="KW-1185">Reference proteome</keyword>
<dbReference type="Pfam" id="PF00400">
    <property type="entry name" value="WD40"/>
    <property type="match status" value="5"/>
</dbReference>
<dbReference type="InterPro" id="IPR036322">
    <property type="entry name" value="WD40_repeat_dom_sf"/>
</dbReference>
<dbReference type="RefSeq" id="WP_193910844.1">
    <property type="nucleotide sequence ID" value="NZ_JADEXG010000063.1"/>
</dbReference>
<comment type="caution">
    <text evidence="4">The sequence shown here is derived from an EMBL/GenBank/DDBJ whole genome shotgun (WGS) entry which is preliminary data.</text>
</comment>
<keyword evidence="2" id="KW-0677">Repeat</keyword>
<dbReference type="PANTHER" id="PTHR19848">
    <property type="entry name" value="WD40 REPEAT PROTEIN"/>
    <property type="match status" value="1"/>
</dbReference>
<dbReference type="Proteomes" id="UP000636505">
    <property type="component" value="Unassembled WGS sequence"/>
</dbReference>
<evidence type="ECO:0000256" key="2">
    <source>
        <dbReference type="ARBA" id="ARBA00022737"/>
    </source>
</evidence>
<dbReference type="InterPro" id="IPR015943">
    <property type="entry name" value="WD40/YVTN_repeat-like_dom_sf"/>
</dbReference>
<name>A0A8J7AIM4_9CYAN</name>
<evidence type="ECO:0000256" key="3">
    <source>
        <dbReference type="PROSITE-ProRule" id="PRU00221"/>
    </source>
</evidence>
<feature type="repeat" description="WD" evidence="3">
    <location>
        <begin position="271"/>
        <end position="302"/>
    </location>
</feature>
<dbReference type="PROSITE" id="PS50294">
    <property type="entry name" value="WD_REPEATS_REGION"/>
    <property type="match status" value="3"/>
</dbReference>
<dbReference type="Gene3D" id="2.130.10.10">
    <property type="entry name" value="YVTN repeat-like/Quinoprotein amine dehydrogenase"/>
    <property type="match status" value="2"/>
</dbReference>
<dbReference type="PANTHER" id="PTHR19848:SF8">
    <property type="entry name" value="F-BOX AND WD REPEAT DOMAIN CONTAINING 7"/>
    <property type="match status" value="1"/>
</dbReference>
<keyword evidence="1 3" id="KW-0853">WD repeat</keyword>
<sequence>MPGVTQSLLERRCQGTLNDYVTAIAWAVNGKRLAIASAAGEVAFLDTETWVPVSLRGGNGQSIDCLGFSPDGRYLAAGGQTGEVMIWAIDRPPDQITTLHIPRTWIDSLTWSPTRNELAFSLGRHVQVWAADEAAVVATLPFETSSVLDLAWHPQGEHLAVSGHQGVKIWRRADWFADPEIRETAAASLAIAFSPDGQYLASGNLDRTMLVWAFDNPFPWEMRGFPGKVRHVAWSSVTVGQAPLLAAASMEAAVTWTKVSDAIDGWDAQVLDLHRERVNDIAFEPSTTLLASAAEDGWLCLWANGEQPVQILEGAPKGFTGLAWSPNGQWLAAGGQNGEWLVWTKSNRGRGFGRG</sequence>
<reference evidence="4" key="1">
    <citation type="submission" date="2020-10" db="EMBL/GenBank/DDBJ databases">
        <authorList>
            <person name="Castelo-Branco R."/>
            <person name="Eusebio N."/>
            <person name="Adriana R."/>
            <person name="Vieira A."/>
            <person name="Brugerolle De Fraissinette N."/>
            <person name="Rezende De Castro R."/>
            <person name="Schneider M.P."/>
            <person name="Vasconcelos V."/>
            <person name="Leao P.N."/>
        </authorList>
    </citation>
    <scope>NUCLEOTIDE SEQUENCE</scope>
    <source>
        <strain evidence="4">LEGE 07310</strain>
    </source>
</reference>
<feature type="repeat" description="WD" evidence="3">
    <location>
        <begin position="56"/>
        <end position="87"/>
    </location>
</feature>
<protein>
    <recommendedName>
        <fullName evidence="6">WD40 repeat domain-containing protein</fullName>
    </recommendedName>
</protein>
<accession>A0A8J7AIM4</accession>
<evidence type="ECO:0000313" key="4">
    <source>
        <dbReference type="EMBL" id="MBE9079664.1"/>
    </source>
</evidence>
<dbReference type="InterPro" id="IPR001680">
    <property type="entry name" value="WD40_rpt"/>
</dbReference>
<dbReference type="SUPFAM" id="SSF50978">
    <property type="entry name" value="WD40 repeat-like"/>
    <property type="match status" value="1"/>
</dbReference>
<evidence type="ECO:0000256" key="1">
    <source>
        <dbReference type="ARBA" id="ARBA00022574"/>
    </source>
</evidence>
<feature type="repeat" description="WD" evidence="3">
    <location>
        <begin position="181"/>
        <end position="212"/>
    </location>
</feature>
<evidence type="ECO:0008006" key="6">
    <source>
        <dbReference type="Google" id="ProtNLM"/>
    </source>
</evidence>
<organism evidence="4 5">
    <name type="scientific">Vasconcelosia minhoensis LEGE 07310</name>
    <dbReference type="NCBI Taxonomy" id="915328"/>
    <lineage>
        <taxon>Bacteria</taxon>
        <taxon>Bacillati</taxon>
        <taxon>Cyanobacteriota</taxon>
        <taxon>Cyanophyceae</taxon>
        <taxon>Nodosilineales</taxon>
        <taxon>Cymatolegaceae</taxon>
        <taxon>Vasconcelosia</taxon>
        <taxon>Vasconcelosia minhoensis</taxon>
    </lineage>
</organism>
<dbReference type="AlphaFoldDB" id="A0A8J7AIM4"/>
<dbReference type="PROSITE" id="PS50082">
    <property type="entry name" value="WD_REPEATS_2"/>
    <property type="match status" value="3"/>
</dbReference>
<dbReference type="EMBL" id="JADEXG010000063">
    <property type="protein sequence ID" value="MBE9079664.1"/>
    <property type="molecule type" value="Genomic_DNA"/>
</dbReference>
<proteinExistence type="predicted"/>
<gene>
    <name evidence="4" type="ORF">IQ241_20610</name>
</gene>
<evidence type="ECO:0000313" key="5">
    <source>
        <dbReference type="Proteomes" id="UP000636505"/>
    </source>
</evidence>